<dbReference type="GO" id="GO:0005886">
    <property type="term" value="C:plasma membrane"/>
    <property type="evidence" value="ECO:0007669"/>
    <property type="project" value="UniProtKB-SubCell"/>
</dbReference>
<evidence type="ECO:0000256" key="10">
    <source>
        <dbReference type="PIRSR" id="PIRSR005091-3"/>
    </source>
</evidence>
<keyword evidence="9" id="KW-0479">Metal-binding</keyword>
<feature type="transmembrane region" description="Helical" evidence="12">
    <location>
        <begin position="158"/>
        <end position="178"/>
    </location>
</feature>
<feature type="domain" description="Sulfatase N-terminal" evidence="13">
    <location>
        <begin position="252"/>
        <end position="553"/>
    </location>
</feature>
<dbReference type="InterPro" id="IPR017850">
    <property type="entry name" value="Alkaline_phosphatase_core_sf"/>
</dbReference>
<evidence type="ECO:0000256" key="7">
    <source>
        <dbReference type="ARBA" id="ARBA00023136"/>
    </source>
</evidence>
<dbReference type="STRING" id="43064.SAMN04488086_1052"/>
<feature type="region of interest" description="Disordered" evidence="11">
    <location>
        <begin position="692"/>
        <end position="726"/>
    </location>
</feature>
<feature type="transmembrane region" description="Helical" evidence="12">
    <location>
        <begin position="43"/>
        <end position="65"/>
    </location>
</feature>
<evidence type="ECO:0000259" key="13">
    <source>
        <dbReference type="Pfam" id="PF00884"/>
    </source>
</evidence>
<feature type="binding site" evidence="10">
    <location>
        <position position="486"/>
    </location>
    <ligand>
        <name>Mn(2+)</name>
        <dbReference type="ChEBI" id="CHEBI:29035"/>
    </ligand>
</feature>
<comment type="pathway">
    <text evidence="2">Cell wall biogenesis; lipoteichoic acid biosynthesis.</text>
</comment>
<keyword evidence="7 12" id="KW-0472">Membrane</keyword>
<evidence type="ECO:0000256" key="12">
    <source>
        <dbReference type="SAM" id="Phobius"/>
    </source>
</evidence>
<dbReference type="InterPro" id="IPR000917">
    <property type="entry name" value="Sulfatase_N"/>
</dbReference>
<keyword evidence="5 12" id="KW-0812">Transmembrane</keyword>
<dbReference type="GO" id="GO:0046872">
    <property type="term" value="F:metal ion binding"/>
    <property type="evidence" value="ECO:0007669"/>
    <property type="project" value="UniProtKB-KW"/>
</dbReference>
<dbReference type="Gene3D" id="3.30.1120.170">
    <property type="match status" value="1"/>
</dbReference>
<dbReference type="SUPFAM" id="SSF53649">
    <property type="entry name" value="Alkaline phosphatase-like"/>
    <property type="match status" value="1"/>
</dbReference>
<dbReference type="PIRSF" id="PIRSF005091">
    <property type="entry name" value="Mmb_sulf_HI1246"/>
    <property type="match status" value="1"/>
</dbReference>
<evidence type="ECO:0000313" key="15">
    <source>
        <dbReference type="Proteomes" id="UP000195985"/>
    </source>
</evidence>
<evidence type="ECO:0000256" key="11">
    <source>
        <dbReference type="SAM" id="MobiDB-lite"/>
    </source>
</evidence>
<dbReference type="PANTHER" id="PTHR47371:SF3">
    <property type="entry name" value="PHOSPHOGLYCEROL TRANSFERASE I"/>
    <property type="match status" value="1"/>
</dbReference>
<feature type="binding site" evidence="10">
    <location>
        <position position="309"/>
    </location>
    <ligand>
        <name>Mn(2+)</name>
        <dbReference type="ChEBI" id="CHEBI:29035"/>
    </ligand>
</feature>
<protein>
    <submittedName>
        <fullName evidence="14">Sulfatase</fullName>
    </submittedName>
</protein>
<evidence type="ECO:0000256" key="8">
    <source>
        <dbReference type="PIRSR" id="PIRSR005091-1"/>
    </source>
</evidence>
<dbReference type="AlphaFoldDB" id="A0A1W1II38"/>
<dbReference type="EMBL" id="FWEY01000006">
    <property type="protein sequence ID" value="SLM52483.1"/>
    <property type="molecule type" value="Genomic_DNA"/>
</dbReference>
<dbReference type="RefSeq" id="WP_086943233.1">
    <property type="nucleotide sequence ID" value="NZ_FONM01000005.1"/>
</dbReference>
<feature type="binding site" evidence="9">
    <location>
        <position position="427"/>
    </location>
    <ligand>
        <name>substrate</name>
    </ligand>
</feature>
<evidence type="ECO:0000256" key="9">
    <source>
        <dbReference type="PIRSR" id="PIRSR005091-2"/>
    </source>
</evidence>
<proteinExistence type="inferred from homology"/>
<accession>A0A1W1II38</accession>
<comment type="similarity">
    <text evidence="3">Belongs to the LTA synthase family.</text>
</comment>
<keyword evidence="9" id="KW-0464">Manganese</keyword>
<gene>
    <name evidence="14" type="ORF">TPAS_2177</name>
</gene>
<feature type="binding site" evidence="10">
    <location>
        <position position="485"/>
    </location>
    <ligand>
        <name>Mn(2+)</name>
        <dbReference type="ChEBI" id="CHEBI:29035"/>
    </ligand>
</feature>
<reference evidence="15" key="1">
    <citation type="submission" date="2016-04" db="EMBL/GenBank/DDBJ databases">
        <authorList>
            <person name="Strepis N."/>
        </authorList>
    </citation>
    <scope>NUCLEOTIDE SEQUENCE [LARGE SCALE GENOMIC DNA]</scope>
</reference>
<keyword evidence="15" id="KW-1185">Reference proteome</keyword>
<feature type="transmembrane region" description="Helical" evidence="12">
    <location>
        <begin position="77"/>
        <end position="94"/>
    </location>
</feature>
<keyword evidence="4" id="KW-1003">Cell membrane</keyword>
<dbReference type="InterPro" id="IPR012160">
    <property type="entry name" value="LtaS-like"/>
</dbReference>
<feature type="compositionally biased region" description="Low complexity" evidence="11">
    <location>
        <begin position="703"/>
        <end position="719"/>
    </location>
</feature>
<keyword evidence="6 12" id="KW-1133">Transmembrane helix</keyword>
<evidence type="ECO:0000256" key="5">
    <source>
        <dbReference type="ARBA" id="ARBA00022692"/>
    </source>
</evidence>
<dbReference type="Pfam" id="PF00884">
    <property type="entry name" value="Sulfatase"/>
    <property type="match status" value="1"/>
</dbReference>
<feature type="transmembrane region" description="Helical" evidence="12">
    <location>
        <begin position="12"/>
        <end position="31"/>
    </location>
</feature>
<feature type="active site" evidence="8">
    <location>
        <position position="309"/>
    </location>
</feature>
<comment type="subcellular location">
    <subcellularLocation>
        <location evidence="1">Cell membrane</location>
        <topology evidence="1">Multi-pass membrane protein</topology>
    </subcellularLocation>
</comment>
<evidence type="ECO:0000256" key="4">
    <source>
        <dbReference type="ARBA" id="ARBA00022475"/>
    </source>
</evidence>
<dbReference type="Gene3D" id="3.40.720.10">
    <property type="entry name" value="Alkaline Phosphatase, subunit A"/>
    <property type="match status" value="1"/>
</dbReference>
<name>A0A1W1II38_9LACT</name>
<dbReference type="Proteomes" id="UP000195985">
    <property type="component" value="Unassembled WGS sequence"/>
</dbReference>
<evidence type="ECO:0000256" key="6">
    <source>
        <dbReference type="ARBA" id="ARBA00022989"/>
    </source>
</evidence>
<organism evidence="14 15">
    <name type="scientific">Trichococcus pasteurii</name>
    <dbReference type="NCBI Taxonomy" id="43064"/>
    <lineage>
        <taxon>Bacteria</taxon>
        <taxon>Bacillati</taxon>
        <taxon>Bacillota</taxon>
        <taxon>Bacilli</taxon>
        <taxon>Lactobacillales</taxon>
        <taxon>Carnobacteriaceae</taxon>
        <taxon>Trichococcus</taxon>
    </lineage>
</organism>
<dbReference type="PANTHER" id="PTHR47371">
    <property type="entry name" value="LIPOTEICHOIC ACID SYNTHASE"/>
    <property type="match status" value="1"/>
</dbReference>
<dbReference type="CDD" id="cd16015">
    <property type="entry name" value="LTA_synthase"/>
    <property type="match status" value="1"/>
</dbReference>
<evidence type="ECO:0000256" key="1">
    <source>
        <dbReference type="ARBA" id="ARBA00004651"/>
    </source>
</evidence>
<feature type="transmembrane region" description="Helical" evidence="12">
    <location>
        <begin position="129"/>
        <end position="146"/>
    </location>
</feature>
<feature type="binding site" evidence="10">
    <location>
        <position position="260"/>
    </location>
    <ligand>
        <name>Mn(2+)</name>
        <dbReference type="ChEBI" id="CHEBI:29035"/>
    </ligand>
</feature>
<evidence type="ECO:0000313" key="14">
    <source>
        <dbReference type="EMBL" id="SLM52483.1"/>
    </source>
</evidence>
<dbReference type="OrthoDB" id="5901192at2"/>
<evidence type="ECO:0000256" key="3">
    <source>
        <dbReference type="ARBA" id="ARBA00009983"/>
    </source>
</evidence>
<evidence type="ECO:0000256" key="2">
    <source>
        <dbReference type="ARBA" id="ARBA00004936"/>
    </source>
</evidence>
<sequence>MKQKLTEQLQTRFGFFLFAVVLFWLKTYFAYHTAFSLGVDGWFQQLILFINPIATTLLILGISLFVKNPKKGYRSLIALYMLNSILLFSNIVYYREFTDFLTIKTIFGSANATKNLGSGVIAMMQPIDLFYWIDAFVLVYVYKKFVSKNRDERIFKKRWAFATVAASIALFAANLGLAEISRPQLLTRTFDRNYIVKYLGINVFTLYDGIKTAQANQVRASADSSDMATVLDYLGEHYAEPNETYFGQAEGKNVVYIHLESMQQFLIDLSLTDETGMTAEVTPFLNSLYHSSDSYSYSNIFHQTGQGKTSDAELMLDNSLFGLPQGSAFTQIGADNTFQSAPAILSETFGYTSAVFHGNVGSFWDRDNVYKSFDYDYFFDADSSYTLTDENSVEYGLKDKLFFQESAQYLEQLPQPFYAKFITVSNHFPFPEDEMNNTFALDTGDETIDGYFNTVHYADEALAEFFQYMKDAGLYDNTIFVLYGDHFGISSSRNETLAPLIGANADLWGAYDDTMMQRVPFIIHNPGSGTGQISNVYGGQIDILPTVMHLLGVDTSAYVQLGQDLMSAQHEGIVTFRNGSIVTSEYTILGNTVYHTQTGTLAYQTEEVIQKVAEIRAQAELQLAISDQIINGDLLRFYTPDGFVPVDKSLHSYVDSPAELEEDIAELGDLNTSLYYTNNGVSSVPLYQTDAPEFPANQAAAPEATVTEEQPVAEEAPAEGQTEPVE</sequence>
<dbReference type="InterPro" id="IPR050448">
    <property type="entry name" value="OpgB/LTA_synthase_biosynth"/>
</dbReference>